<dbReference type="InterPro" id="IPR011990">
    <property type="entry name" value="TPR-like_helical_dom_sf"/>
</dbReference>
<dbReference type="SMART" id="SM00028">
    <property type="entry name" value="TPR"/>
    <property type="match status" value="9"/>
</dbReference>
<dbReference type="Pfam" id="PF14559">
    <property type="entry name" value="TPR_19"/>
    <property type="match status" value="2"/>
</dbReference>
<dbReference type="PROSITE" id="PS50005">
    <property type="entry name" value="TPR"/>
    <property type="match status" value="3"/>
</dbReference>
<dbReference type="Gene3D" id="3.40.50.300">
    <property type="entry name" value="P-loop containing nucleotide triphosphate hydrolases"/>
    <property type="match status" value="1"/>
</dbReference>
<organism evidence="2 3">
    <name type="scientific">Kineobactrum sediminis</name>
    <dbReference type="NCBI Taxonomy" id="1905677"/>
    <lineage>
        <taxon>Bacteria</taxon>
        <taxon>Pseudomonadati</taxon>
        <taxon>Pseudomonadota</taxon>
        <taxon>Gammaproteobacteria</taxon>
        <taxon>Cellvibrionales</taxon>
        <taxon>Halieaceae</taxon>
        <taxon>Kineobactrum</taxon>
    </lineage>
</organism>
<feature type="repeat" description="TPR" evidence="1">
    <location>
        <begin position="182"/>
        <end position="215"/>
    </location>
</feature>
<keyword evidence="3" id="KW-1185">Reference proteome</keyword>
<comment type="caution">
    <text evidence="2">The sequence shown here is derived from an EMBL/GenBank/DDBJ whole genome shotgun (WGS) entry which is preliminary data.</text>
</comment>
<keyword evidence="1" id="KW-0802">TPR repeat</keyword>
<reference evidence="3" key="1">
    <citation type="submission" date="2017-11" db="EMBL/GenBank/DDBJ databases">
        <title>The draft genome sequence of Chromatocurvus sp. F02.</title>
        <authorList>
            <person name="Du Z.-J."/>
            <person name="Chang Y.-Q."/>
        </authorList>
    </citation>
    <scope>NUCLEOTIDE SEQUENCE [LARGE SCALE GENOMIC DNA]</scope>
    <source>
        <strain evidence="3">F02</strain>
    </source>
</reference>
<sequence>MAARDGKFVASTLNTLKRAHQLQQQGKSSEAEALYRQVLKIDPVNIHALNLLGVLCVNSRRPEEAINLIEKSLAVRAKDPQALVNYALALKDVGRGADAMKALKHALDLNGDNILALNILGGLLLDSGSPCDAIAPYSRVVEINDNSVDGWVNLSSAFREVKNYEQAIKAIQQALQLDSNSSRVNKALADIYRAQGQLNSAIEQYKRSLQLDPANSSAAIALANIYREAEQTDLALGMLSELVNTHPDSADAHEALGLLHEQLGQRYLAAECFKKAIAIKPARTFSHYQLAQLKYRQPTSEEIQDVELLLAKEQLTSGDKRYALFALAVIYDKNSQYDEAFAAWSAANAIQAERSPYQPKVKEKYYQSLVSCLSSPLRKLENPEPKEARPVFIIGMPRSGTTLTGQVLASHSRISSMGEVSFAYEMAAQVKTLTGKDYPEGVRSLTKPHRNILANAYIERYASDNSKASYVLDITPLNFQHVGLLGLVFPAAKFIYCQRDPVDTCFSIFKLPFSGAQNYAHDLRALAHQYNQAWALMDQWKKLMPGRILDVRYEDTVADLERQSHNMLAFLDLPFEPAILEFYRSTKIVRTPSATQVRQPIYRDALEAWKKYEGHLSPLIDAIQIQS</sequence>
<dbReference type="Pfam" id="PF13469">
    <property type="entry name" value="Sulfotransfer_3"/>
    <property type="match status" value="1"/>
</dbReference>
<dbReference type="Proteomes" id="UP000234845">
    <property type="component" value="Unassembled WGS sequence"/>
</dbReference>
<dbReference type="Gene3D" id="1.25.40.10">
    <property type="entry name" value="Tetratricopeptide repeat domain"/>
    <property type="match status" value="2"/>
</dbReference>
<dbReference type="InterPro" id="IPR019734">
    <property type="entry name" value="TPR_rpt"/>
</dbReference>
<dbReference type="PANTHER" id="PTHR12558">
    <property type="entry name" value="CELL DIVISION CYCLE 16,23,27"/>
    <property type="match status" value="1"/>
</dbReference>
<dbReference type="AlphaFoldDB" id="A0A2N5XZ45"/>
<proteinExistence type="predicted"/>
<evidence type="ECO:0000256" key="1">
    <source>
        <dbReference type="PROSITE-ProRule" id="PRU00339"/>
    </source>
</evidence>
<protein>
    <submittedName>
        <fullName evidence="2">Uncharacterized protein</fullName>
    </submittedName>
</protein>
<feature type="repeat" description="TPR" evidence="1">
    <location>
        <begin position="148"/>
        <end position="181"/>
    </location>
</feature>
<dbReference type="SUPFAM" id="SSF48452">
    <property type="entry name" value="TPR-like"/>
    <property type="match status" value="1"/>
</dbReference>
<dbReference type="Pfam" id="PF13181">
    <property type="entry name" value="TPR_8"/>
    <property type="match status" value="1"/>
</dbReference>
<accession>A0A2N5XZ45</accession>
<name>A0A2N5XZ45_9GAMM</name>
<dbReference type="OrthoDB" id="9815894at2"/>
<feature type="repeat" description="TPR" evidence="1">
    <location>
        <begin position="250"/>
        <end position="283"/>
    </location>
</feature>
<dbReference type="EMBL" id="PKLZ01000013">
    <property type="protein sequence ID" value="PLW81420.1"/>
    <property type="molecule type" value="Genomic_DNA"/>
</dbReference>
<dbReference type="SUPFAM" id="SSF81901">
    <property type="entry name" value="HCP-like"/>
    <property type="match status" value="1"/>
</dbReference>
<evidence type="ECO:0000313" key="3">
    <source>
        <dbReference type="Proteomes" id="UP000234845"/>
    </source>
</evidence>
<dbReference type="RefSeq" id="WP_101522426.1">
    <property type="nucleotide sequence ID" value="NZ_PKLZ01000013.1"/>
</dbReference>
<dbReference type="SUPFAM" id="SSF52540">
    <property type="entry name" value="P-loop containing nucleoside triphosphate hydrolases"/>
    <property type="match status" value="1"/>
</dbReference>
<evidence type="ECO:0000313" key="2">
    <source>
        <dbReference type="EMBL" id="PLW81420.1"/>
    </source>
</evidence>
<dbReference type="PANTHER" id="PTHR12558:SF13">
    <property type="entry name" value="CELL DIVISION CYCLE PROTEIN 27 HOMOLOG"/>
    <property type="match status" value="1"/>
</dbReference>
<gene>
    <name evidence="2" type="ORF">CWI75_15430</name>
</gene>
<dbReference type="InterPro" id="IPR027417">
    <property type="entry name" value="P-loop_NTPase"/>
</dbReference>